<dbReference type="InterPro" id="IPR003497">
    <property type="entry name" value="BRO_N_domain"/>
</dbReference>
<dbReference type="PROSITE" id="PS51750">
    <property type="entry name" value="BRO_N"/>
    <property type="match status" value="1"/>
</dbReference>
<gene>
    <name evidence="2" type="ORF">SGGMMB4_03041</name>
</gene>
<evidence type="ECO:0000313" key="2">
    <source>
        <dbReference type="EMBL" id="CRL45373.1"/>
    </source>
</evidence>
<reference evidence="2 3" key="1">
    <citation type="submission" date="2015-05" db="EMBL/GenBank/DDBJ databases">
        <authorList>
            <person name="Goodhead I."/>
        </authorList>
    </citation>
    <scope>NUCLEOTIDE SEQUENCE [LARGE SCALE GENOMIC DNA]</scope>
    <source>
        <strain evidence="3">morsitans</strain>
    </source>
</reference>
<dbReference type="AlphaFoldDB" id="A0A193QJV1"/>
<sequence length="100" mass="10934">MTALSITPFSFESNQIRTSIVDGELWFVATDVCSALKIANVTDALYKLDSDEKTTIGLTDSQAGMGAQSICLISESGMFTLVLRCRDAVKQGTLPHRFRK</sequence>
<dbReference type="EMBL" id="LN854557">
    <property type="protein sequence ID" value="CRL45373.1"/>
    <property type="molecule type" value="Genomic_DNA"/>
</dbReference>
<proteinExistence type="predicted"/>
<evidence type="ECO:0000313" key="3">
    <source>
        <dbReference type="Proteomes" id="UP000245838"/>
    </source>
</evidence>
<dbReference type="SMART" id="SM01040">
    <property type="entry name" value="Bro-N"/>
    <property type="match status" value="1"/>
</dbReference>
<dbReference type="PANTHER" id="PTHR36180:SF2">
    <property type="entry name" value="BRO FAMILY PROTEIN"/>
    <property type="match status" value="1"/>
</dbReference>
<accession>A0A193QJV1</accession>
<evidence type="ECO:0000259" key="1">
    <source>
        <dbReference type="PROSITE" id="PS51750"/>
    </source>
</evidence>
<feature type="domain" description="Bro-N" evidence="1">
    <location>
        <begin position="1"/>
        <end position="100"/>
    </location>
</feature>
<protein>
    <recommendedName>
        <fullName evidence="1">Bro-N domain-containing protein</fullName>
    </recommendedName>
</protein>
<organism evidence="2 3">
    <name type="scientific">Sodalis glossinidius (strain morsitans)</name>
    <dbReference type="NCBI Taxonomy" id="343509"/>
    <lineage>
        <taxon>Bacteria</taxon>
        <taxon>Pseudomonadati</taxon>
        <taxon>Pseudomonadota</taxon>
        <taxon>Gammaproteobacteria</taxon>
        <taxon>Enterobacterales</taxon>
        <taxon>Bruguierivoracaceae</taxon>
        <taxon>Sodalis</taxon>
    </lineage>
</organism>
<name>A0A193QJV1_SODGM</name>
<dbReference type="RefSeq" id="WP_243465998.1">
    <property type="nucleotide sequence ID" value="NC_007712.1"/>
</dbReference>
<dbReference type="Proteomes" id="UP000245838">
    <property type="component" value="Chromosome sggmmb4_Chromosome"/>
</dbReference>
<dbReference type="PANTHER" id="PTHR36180">
    <property type="entry name" value="DNA-BINDING PROTEIN-RELATED-RELATED"/>
    <property type="match status" value="1"/>
</dbReference>
<dbReference type="Pfam" id="PF02498">
    <property type="entry name" value="Bro-N"/>
    <property type="match status" value="1"/>
</dbReference>